<dbReference type="Gene3D" id="3.60.10.10">
    <property type="entry name" value="Endonuclease/exonuclease/phosphatase"/>
    <property type="match status" value="1"/>
</dbReference>
<evidence type="ECO:0008006" key="3">
    <source>
        <dbReference type="Google" id="ProtNLM"/>
    </source>
</evidence>
<dbReference type="HOGENOM" id="CLU_939919_0_0_0"/>
<dbReference type="OrthoDB" id="9793162at2"/>
<dbReference type="AlphaFoldDB" id="D6YS68"/>
<name>D6YS68_WADCW</name>
<proteinExistence type="predicted"/>
<keyword evidence="2" id="KW-1185">Reference proteome</keyword>
<reference evidence="1 2" key="1">
    <citation type="journal article" date="2010" name="PLoS ONE">
        <title>The Waddlia genome: a window into chlamydial biology.</title>
        <authorList>
            <person name="Bertelli C."/>
            <person name="Collyn F."/>
            <person name="Croxatto A."/>
            <person name="Ruckert C."/>
            <person name="Polkinghorne A."/>
            <person name="Kebbi-Beghdadi C."/>
            <person name="Goesmann A."/>
            <person name="Vaughan L."/>
            <person name="Greub G."/>
        </authorList>
    </citation>
    <scope>NUCLEOTIDE SEQUENCE [LARGE SCALE GENOMIC DNA]</scope>
    <source>
        <strain evidence="2">ATCC VR-1470 / WSU 86-1044</strain>
    </source>
</reference>
<dbReference type="InterPro" id="IPR036691">
    <property type="entry name" value="Endo/exonu/phosph_ase_sf"/>
</dbReference>
<protein>
    <recommendedName>
        <fullName evidence="3">Endonuclease/exonuclease/phosphatase domain-containing protein</fullName>
    </recommendedName>
</protein>
<dbReference type="EMBL" id="CP001928">
    <property type="protein sequence ID" value="ADI38913.1"/>
    <property type="molecule type" value="Genomic_DNA"/>
</dbReference>
<accession>D6YS68</accession>
<dbReference type="Proteomes" id="UP000001505">
    <property type="component" value="Chromosome"/>
</dbReference>
<dbReference type="SUPFAM" id="SSF56219">
    <property type="entry name" value="DNase I-like"/>
    <property type="match status" value="1"/>
</dbReference>
<dbReference type="KEGG" id="wch:wcw_1565"/>
<dbReference type="eggNOG" id="ENOG5033VWV">
    <property type="taxonomic scope" value="Bacteria"/>
</dbReference>
<evidence type="ECO:0000313" key="2">
    <source>
        <dbReference type="Proteomes" id="UP000001505"/>
    </source>
</evidence>
<gene>
    <name evidence="1" type="ordered locus">wcw_1565</name>
</gene>
<dbReference type="STRING" id="716544.wcw_1565"/>
<evidence type="ECO:0000313" key="1">
    <source>
        <dbReference type="EMBL" id="ADI38913.1"/>
    </source>
</evidence>
<sequence>MSAFSPIRPFEKKDPVSSKLQSDHCEVALKTSLGTINSWNISNPAYHKFFANDESQVFAQTVLADTNIDVLNVKIESQLETIANRLLDGAVNIQVIVEGYETFYEKLAEKIGDGEFHLLAEKPEGWTKTKNITGIVVDNSKFSIRTSAVINVDYQEEGRDSVLRVPYVHVQEVISRREMIVVGVHVPGTASQYPEKGLSALAKVIDGLWEKHDKKVDVIGIGDFNSTPENVAKHFKTVLEPSYWTHANPRFAAASKYDMAIVREAEQESSKPEMLPSDALSDASRALAKGLELLIV</sequence>
<dbReference type="RefSeq" id="WP_013182620.1">
    <property type="nucleotide sequence ID" value="NC_014225.1"/>
</dbReference>
<organism evidence="1 2">
    <name type="scientific">Waddlia chondrophila (strain ATCC VR-1470 / WSU 86-1044)</name>
    <dbReference type="NCBI Taxonomy" id="716544"/>
    <lineage>
        <taxon>Bacteria</taxon>
        <taxon>Pseudomonadati</taxon>
        <taxon>Chlamydiota</taxon>
        <taxon>Chlamydiia</taxon>
        <taxon>Parachlamydiales</taxon>
        <taxon>Waddliaceae</taxon>
        <taxon>Waddlia</taxon>
    </lineage>
</organism>